<evidence type="ECO:0000256" key="6">
    <source>
        <dbReference type="SAM" id="MobiDB-lite"/>
    </source>
</evidence>
<evidence type="ECO:0000256" key="5">
    <source>
        <dbReference type="ARBA" id="ARBA00023136"/>
    </source>
</evidence>
<dbReference type="GO" id="GO:0022857">
    <property type="term" value="F:transmembrane transporter activity"/>
    <property type="evidence" value="ECO:0007669"/>
    <property type="project" value="TreeGrafter"/>
</dbReference>
<protein>
    <submittedName>
        <fullName evidence="7">Uncharacterized protein</fullName>
    </submittedName>
</protein>
<feature type="compositionally biased region" description="Polar residues" evidence="6">
    <location>
        <begin position="7"/>
        <end position="21"/>
    </location>
</feature>
<accession>A0A8J2IL87</accession>
<keyword evidence="4" id="KW-1133">Transmembrane helix</keyword>
<dbReference type="AlphaFoldDB" id="A0A8J2IL87"/>
<gene>
    <name evidence="7" type="ORF">FEQUK3_LOCUS5527</name>
</gene>
<evidence type="ECO:0000256" key="1">
    <source>
        <dbReference type="ARBA" id="ARBA00004141"/>
    </source>
</evidence>
<dbReference type="Proteomes" id="UP000693738">
    <property type="component" value="Unassembled WGS sequence"/>
</dbReference>
<keyword evidence="5" id="KW-0472">Membrane</keyword>
<sequence length="83" mass="9150">MSADLKQPSSPDLSDETSGATPVNEKALLRKLDLRLLPAVGILYLLSFLDRSNVGNARIEGMIDDLHMCKITRLLFLPISKVL</sequence>
<dbReference type="PANTHER" id="PTHR43791:SF22">
    <property type="entry name" value="TRANSPORTER, PUTATIVE (AFU_ORTHOLOGUE AFUA_6G11320)-RELATED"/>
    <property type="match status" value="1"/>
</dbReference>
<keyword evidence="2" id="KW-0813">Transport</keyword>
<comment type="subcellular location">
    <subcellularLocation>
        <location evidence="1">Membrane</location>
        <topology evidence="1">Multi-pass membrane protein</topology>
    </subcellularLocation>
</comment>
<dbReference type="PANTHER" id="PTHR43791">
    <property type="entry name" value="PERMEASE-RELATED"/>
    <property type="match status" value="1"/>
</dbReference>
<evidence type="ECO:0000256" key="2">
    <source>
        <dbReference type="ARBA" id="ARBA00022448"/>
    </source>
</evidence>
<reference evidence="7" key="1">
    <citation type="submission" date="2021-05" db="EMBL/GenBank/DDBJ databases">
        <authorList>
            <person name="Khan N."/>
        </authorList>
    </citation>
    <scope>NUCLEOTIDE SEQUENCE</scope>
</reference>
<evidence type="ECO:0000313" key="8">
    <source>
        <dbReference type="Proteomes" id="UP000693738"/>
    </source>
</evidence>
<organism evidence="7 8">
    <name type="scientific">Fusarium equiseti</name>
    <name type="common">Fusarium scirpi</name>
    <dbReference type="NCBI Taxonomy" id="61235"/>
    <lineage>
        <taxon>Eukaryota</taxon>
        <taxon>Fungi</taxon>
        <taxon>Dikarya</taxon>
        <taxon>Ascomycota</taxon>
        <taxon>Pezizomycotina</taxon>
        <taxon>Sordariomycetes</taxon>
        <taxon>Hypocreomycetidae</taxon>
        <taxon>Hypocreales</taxon>
        <taxon>Nectriaceae</taxon>
        <taxon>Fusarium</taxon>
        <taxon>Fusarium incarnatum-equiseti species complex</taxon>
    </lineage>
</organism>
<dbReference type="GO" id="GO:0016020">
    <property type="term" value="C:membrane"/>
    <property type="evidence" value="ECO:0007669"/>
    <property type="project" value="UniProtKB-SubCell"/>
</dbReference>
<comment type="caution">
    <text evidence="7">The sequence shown here is derived from an EMBL/GenBank/DDBJ whole genome shotgun (WGS) entry which is preliminary data.</text>
</comment>
<feature type="region of interest" description="Disordered" evidence="6">
    <location>
        <begin position="1"/>
        <end position="21"/>
    </location>
</feature>
<keyword evidence="3" id="KW-0812">Transmembrane</keyword>
<name>A0A8J2IL87_FUSEQ</name>
<dbReference type="EMBL" id="CAJSTJ010000130">
    <property type="protein sequence ID" value="CAG7559841.1"/>
    <property type="molecule type" value="Genomic_DNA"/>
</dbReference>
<evidence type="ECO:0000256" key="4">
    <source>
        <dbReference type="ARBA" id="ARBA00022989"/>
    </source>
</evidence>
<evidence type="ECO:0000256" key="3">
    <source>
        <dbReference type="ARBA" id="ARBA00022692"/>
    </source>
</evidence>
<evidence type="ECO:0000313" key="7">
    <source>
        <dbReference type="EMBL" id="CAG7559841.1"/>
    </source>
</evidence>
<proteinExistence type="predicted"/>